<dbReference type="Proteomes" id="UP000806522">
    <property type="component" value="Unassembled WGS sequence"/>
</dbReference>
<reference evidence="1" key="1">
    <citation type="submission" date="2019-04" db="EMBL/GenBank/DDBJ databases">
        <title>Evolution of Biomass-Degrading Anaerobic Consortia Revealed by Metagenomics.</title>
        <authorList>
            <person name="Peng X."/>
        </authorList>
    </citation>
    <scope>NUCLEOTIDE SEQUENCE</scope>
    <source>
        <strain evidence="1">SIG140</strain>
    </source>
</reference>
<protein>
    <submittedName>
        <fullName evidence="1">Uncharacterized protein</fullName>
    </submittedName>
</protein>
<name>A0A9D5SAZ2_XYLRU</name>
<gene>
    <name evidence="1" type="ORF">E7101_11220</name>
</gene>
<organism evidence="1 2">
    <name type="scientific">Xylanibacter ruminicola</name>
    <name type="common">Prevotella ruminicola</name>
    <dbReference type="NCBI Taxonomy" id="839"/>
    <lineage>
        <taxon>Bacteria</taxon>
        <taxon>Pseudomonadati</taxon>
        <taxon>Bacteroidota</taxon>
        <taxon>Bacteroidia</taxon>
        <taxon>Bacteroidales</taxon>
        <taxon>Prevotellaceae</taxon>
        <taxon>Xylanibacter</taxon>
    </lineage>
</organism>
<evidence type="ECO:0000313" key="1">
    <source>
        <dbReference type="EMBL" id="MBE6271502.1"/>
    </source>
</evidence>
<dbReference type="EMBL" id="SUYC01000013">
    <property type="protein sequence ID" value="MBE6271502.1"/>
    <property type="molecule type" value="Genomic_DNA"/>
</dbReference>
<sequence>MKYYQTTTYSVTNAEINVNDCKFINLSMKSQVKPASVQNRILRRILEKRQAQAKHRMNKVIVPKDLEPLKWEKDLDDYQKVYNFAS</sequence>
<accession>A0A9D5SAZ2</accession>
<proteinExistence type="predicted"/>
<dbReference type="AlphaFoldDB" id="A0A9D5SAZ2"/>
<evidence type="ECO:0000313" key="2">
    <source>
        <dbReference type="Proteomes" id="UP000806522"/>
    </source>
</evidence>
<comment type="caution">
    <text evidence="1">The sequence shown here is derived from an EMBL/GenBank/DDBJ whole genome shotgun (WGS) entry which is preliminary data.</text>
</comment>